<dbReference type="SUPFAM" id="SSF51419">
    <property type="entry name" value="PLP-binding barrel"/>
    <property type="match status" value="1"/>
</dbReference>
<dbReference type="InterPro" id="IPR000821">
    <property type="entry name" value="Ala_racemase"/>
</dbReference>
<accession>A0A0R1WJ52</accession>
<feature type="domain" description="Alanine racemase C-terminal" evidence="16">
    <location>
        <begin position="370"/>
        <end position="495"/>
    </location>
</feature>
<keyword evidence="11 13" id="KW-0413">Isomerase</keyword>
<comment type="cofactor">
    <cofactor evidence="2 13 14">
        <name>pyridoxal 5'-phosphate</name>
        <dbReference type="ChEBI" id="CHEBI:597326"/>
    </cofactor>
</comment>
<dbReference type="GO" id="GO:0000287">
    <property type="term" value="F:magnesium ion binding"/>
    <property type="evidence" value="ECO:0007669"/>
    <property type="project" value="UniProtKB-UniRule"/>
</dbReference>
<dbReference type="Pfam" id="PF01168">
    <property type="entry name" value="Ala_racemase_N"/>
    <property type="match status" value="1"/>
</dbReference>
<dbReference type="OrthoDB" id="9813814at2"/>
<dbReference type="GO" id="GO:0030170">
    <property type="term" value="F:pyridoxal phosphate binding"/>
    <property type="evidence" value="ECO:0007669"/>
    <property type="project" value="UniProtKB-UniRule"/>
</dbReference>
<dbReference type="Gene3D" id="2.40.37.10">
    <property type="entry name" value="Lyase, Ornithine Decarboxylase, Chain A, domain 1"/>
    <property type="match status" value="1"/>
</dbReference>
<organism evidence="17 18">
    <name type="scientific">Ligilactobacillus hayakitensis DSM 18933 = JCM 14209</name>
    <dbReference type="NCBI Taxonomy" id="1423755"/>
    <lineage>
        <taxon>Bacteria</taxon>
        <taxon>Bacillati</taxon>
        <taxon>Bacillota</taxon>
        <taxon>Bacilli</taxon>
        <taxon>Lactobacillales</taxon>
        <taxon>Lactobacillaceae</taxon>
        <taxon>Ligilactobacillus</taxon>
    </lineage>
</organism>
<dbReference type="FunFam" id="3.20.20.10:FF:000002">
    <property type="entry name" value="Alanine racemase"/>
    <property type="match status" value="1"/>
</dbReference>
<dbReference type="EMBL" id="AZGD01000100">
    <property type="protein sequence ID" value="KRM17902.1"/>
    <property type="molecule type" value="Genomic_DNA"/>
</dbReference>
<evidence type="ECO:0000256" key="15">
    <source>
        <dbReference type="PIRSR" id="PIRSR600821-52"/>
    </source>
</evidence>
<evidence type="ECO:0000256" key="4">
    <source>
        <dbReference type="ARBA" id="ARBA00022679"/>
    </source>
</evidence>
<dbReference type="SMART" id="SM01005">
    <property type="entry name" value="Ala_racemase_C"/>
    <property type="match status" value="1"/>
</dbReference>
<keyword evidence="9 12" id="KW-0443">Lipid metabolism</keyword>
<dbReference type="EC" id="2.7.8.7" evidence="12"/>
<dbReference type="InterPro" id="IPR037143">
    <property type="entry name" value="4-PPantetheinyl_Trfase_dom_sf"/>
</dbReference>
<dbReference type="FunFam" id="2.40.37.10:FF:000006">
    <property type="entry name" value="Alanine racemase"/>
    <property type="match status" value="1"/>
</dbReference>
<evidence type="ECO:0000256" key="2">
    <source>
        <dbReference type="ARBA" id="ARBA00001933"/>
    </source>
</evidence>
<dbReference type="InterPro" id="IPR020622">
    <property type="entry name" value="Ala_racemase_pyridoxalP-BS"/>
</dbReference>
<dbReference type="InterPro" id="IPR004568">
    <property type="entry name" value="Ppantetheine-prot_Trfase_dom"/>
</dbReference>
<reference evidence="17 18" key="1">
    <citation type="journal article" date="2015" name="Genome Announc.">
        <title>Expanding the biotechnology potential of lactobacilli through comparative genomics of 213 strains and associated genera.</title>
        <authorList>
            <person name="Sun Z."/>
            <person name="Harris H.M."/>
            <person name="McCann A."/>
            <person name="Guo C."/>
            <person name="Argimon S."/>
            <person name="Zhang W."/>
            <person name="Yang X."/>
            <person name="Jeffery I.B."/>
            <person name="Cooney J.C."/>
            <person name="Kagawa T.F."/>
            <person name="Liu W."/>
            <person name="Song Y."/>
            <person name="Salvetti E."/>
            <person name="Wrobel A."/>
            <person name="Rasinkangas P."/>
            <person name="Parkhill J."/>
            <person name="Rea M.C."/>
            <person name="O'Sullivan O."/>
            <person name="Ritari J."/>
            <person name="Douillard F.P."/>
            <person name="Paul Ross R."/>
            <person name="Yang R."/>
            <person name="Briner A.E."/>
            <person name="Felis G.E."/>
            <person name="de Vos W.M."/>
            <person name="Barrangou R."/>
            <person name="Klaenhammer T.R."/>
            <person name="Caufield P.W."/>
            <person name="Cui Y."/>
            <person name="Zhang H."/>
            <person name="O'Toole P.W."/>
        </authorList>
    </citation>
    <scope>NUCLEOTIDE SEQUENCE [LARGE SCALE GENOMIC DNA]</scope>
    <source>
        <strain evidence="17 18">DSM 18933</strain>
    </source>
</reference>
<dbReference type="STRING" id="1423755.FC40_GL001110"/>
<evidence type="ECO:0000256" key="13">
    <source>
        <dbReference type="HAMAP-Rule" id="MF_01201"/>
    </source>
</evidence>
<keyword evidence="3 12" id="KW-0444">Lipid biosynthesis</keyword>
<dbReference type="PANTHER" id="PTHR30511:SF0">
    <property type="entry name" value="ALANINE RACEMASE, CATABOLIC-RELATED"/>
    <property type="match status" value="1"/>
</dbReference>
<dbReference type="InterPro" id="IPR011079">
    <property type="entry name" value="Ala_racemase_C"/>
</dbReference>
<name>A0A0R1WJ52_9LACO</name>
<dbReference type="Gene3D" id="3.90.470.20">
    <property type="entry name" value="4'-phosphopantetheinyl transferase domain"/>
    <property type="match status" value="1"/>
</dbReference>
<dbReference type="SUPFAM" id="SSF56214">
    <property type="entry name" value="4'-phosphopantetheinyl transferase"/>
    <property type="match status" value="1"/>
</dbReference>
<dbReference type="GO" id="GO:0008784">
    <property type="term" value="F:alanine racemase activity"/>
    <property type="evidence" value="ECO:0007669"/>
    <property type="project" value="UniProtKB-UniRule"/>
</dbReference>
<dbReference type="PRINTS" id="PR00992">
    <property type="entry name" value="ALARACEMASE"/>
</dbReference>
<keyword evidence="12" id="KW-0963">Cytoplasm</keyword>
<keyword evidence="18" id="KW-1185">Reference proteome</keyword>
<feature type="binding site" evidence="12">
    <location>
        <position position="56"/>
    </location>
    <ligand>
        <name>Mg(2+)</name>
        <dbReference type="ChEBI" id="CHEBI:18420"/>
    </ligand>
</feature>
<feature type="binding site" evidence="12">
    <location>
        <position position="6"/>
    </location>
    <ligand>
        <name>Mg(2+)</name>
        <dbReference type="ChEBI" id="CHEBI:18420"/>
    </ligand>
</feature>
<dbReference type="Pfam" id="PF01648">
    <property type="entry name" value="ACPS"/>
    <property type="match status" value="1"/>
</dbReference>
<dbReference type="eggNOG" id="COG0787">
    <property type="taxonomic scope" value="Bacteria"/>
</dbReference>
<evidence type="ECO:0000256" key="12">
    <source>
        <dbReference type="HAMAP-Rule" id="MF_00101"/>
    </source>
</evidence>
<dbReference type="GO" id="GO:0030632">
    <property type="term" value="P:D-alanine biosynthetic process"/>
    <property type="evidence" value="ECO:0007669"/>
    <property type="project" value="UniProtKB-UniRule"/>
</dbReference>
<dbReference type="Proteomes" id="UP000051054">
    <property type="component" value="Unassembled WGS sequence"/>
</dbReference>
<dbReference type="InterPro" id="IPR029066">
    <property type="entry name" value="PLP-binding_barrel"/>
</dbReference>
<keyword evidence="8 13" id="KW-0663">Pyridoxal phosphate</keyword>
<comment type="pathway">
    <text evidence="13">Amino-acid biosynthesis; D-alanine biosynthesis; D-alanine from L-alanine: step 1/1.</text>
</comment>
<comment type="catalytic activity">
    <reaction evidence="12">
        <text>apo-[ACP] + CoA = holo-[ACP] + adenosine 3',5'-bisphosphate + H(+)</text>
        <dbReference type="Rhea" id="RHEA:12068"/>
        <dbReference type="Rhea" id="RHEA-COMP:9685"/>
        <dbReference type="Rhea" id="RHEA-COMP:9690"/>
        <dbReference type="ChEBI" id="CHEBI:15378"/>
        <dbReference type="ChEBI" id="CHEBI:29999"/>
        <dbReference type="ChEBI" id="CHEBI:57287"/>
        <dbReference type="ChEBI" id="CHEBI:58343"/>
        <dbReference type="ChEBI" id="CHEBI:64479"/>
        <dbReference type="EC" id="2.7.8.7"/>
    </reaction>
</comment>
<dbReference type="InterPro" id="IPR001608">
    <property type="entry name" value="Ala_racemase_N"/>
</dbReference>
<keyword evidence="10 12" id="KW-0275">Fatty acid biosynthesis</keyword>
<dbReference type="InterPro" id="IPR008278">
    <property type="entry name" value="4-PPantetheinyl_Trfase_dom"/>
</dbReference>
<proteinExistence type="inferred from homology"/>
<feature type="binding site" evidence="13 15">
    <location>
        <position position="262"/>
    </location>
    <ligand>
        <name>substrate</name>
    </ligand>
</feature>
<evidence type="ECO:0000256" key="10">
    <source>
        <dbReference type="ARBA" id="ARBA00023160"/>
    </source>
</evidence>
<comment type="similarity">
    <text evidence="13">Belongs to the alanine racemase family.</text>
</comment>
<feature type="active site" description="Proton acceptor; specific for L-alanine" evidence="13">
    <location>
        <position position="391"/>
    </location>
</feature>
<dbReference type="NCBIfam" id="TIGR00556">
    <property type="entry name" value="pantethn_trn"/>
    <property type="match status" value="1"/>
</dbReference>
<feature type="modified residue" description="N6-(pyridoxal phosphate)lysine" evidence="13 14">
    <location>
        <position position="164"/>
    </location>
</feature>
<dbReference type="NCBIfam" id="TIGR00492">
    <property type="entry name" value="alr"/>
    <property type="match status" value="1"/>
</dbReference>
<dbReference type="HAMAP" id="MF_00101">
    <property type="entry name" value="AcpS"/>
    <property type="match status" value="1"/>
</dbReference>
<comment type="caution">
    <text evidence="17">The sequence shown here is derived from an EMBL/GenBank/DDBJ whole genome shotgun (WGS) entry which is preliminary data.</text>
</comment>
<dbReference type="InterPro" id="IPR009006">
    <property type="entry name" value="Ala_racemase/Decarboxylase_C"/>
</dbReference>
<keyword evidence="6 12" id="KW-0276">Fatty acid metabolism</keyword>
<comment type="catalytic activity">
    <reaction evidence="1 13">
        <text>L-alanine = D-alanine</text>
        <dbReference type="Rhea" id="RHEA:20249"/>
        <dbReference type="ChEBI" id="CHEBI:57416"/>
        <dbReference type="ChEBI" id="CHEBI:57972"/>
        <dbReference type="EC" id="5.1.1.1"/>
    </reaction>
</comment>
<feature type="binding site" evidence="13 15">
    <location>
        <position position="438"/>
    </location>
    <ligand>
        <name>substrate</name>
    </ligand>
</feature>
<gene>
    <name evidence="12" type="primary">acpS</name>
    <name evidence="17" type="ORF">FC40_GL001110</name>
</gene>
<comment type="subcellular location">
    <subcellularLocation>
        <location evidence="12">Cytoplasm</location>
    </subcellularLocation>
</comment>
<comment type="function">
    <text evidence="12">Transfers the 4'-phosphopantetheine moiety from coenzyme A to a Ser of acyl-carrier-protein.</text>
</comment>
<evidence type="ECO:0000256" key="8">
    <source>
        <dbReference type="ARBA" id="ARBA00022898"/>
    </source>
</evidence>
<evidence type="ECO:0000256" key="3">
    <source>
        <dbReference type="ARBA" id="ARBA00022516"/>
    </source>
</evidence>
<dbReference type="Gene3D" id="3.20.20.10">
    <property type="entry name" value="Alanine racemase"/>
    <property type="match status" value="1"/>
</dbReference>
<feature type="active site" description="Proton acceptor; specific for D-alanine" evidence="13">
    <location>
        <position position="164"/>
    </location>
</feature>
<dbReference type="GO" id="GO:0005829">
    <property type="term" value="C:cytosol"/>
    <property type="evidence" value="ECO:0007669"/>
    <property type="project" value="TreeGrafter"/>
</dbReference>
<dbReference type="NCBIfam" id="TIGR00516">
    <property type="entry name" value="acpS"/>
    <property type="match status" value="1"/>
</dbReference>
<evidence type="ECO:0000256" key="6">
    <source>
        <dbReference type="ARBA" id="ARBA00022832"/>
    </source>
</evidence>
<dbReference type="SUPFAM" id="SSF50621">
    <property type="entry name" value="Alanine racemase C-terminal domain-like"/>
    <property type="match status" value="1"/>
</dbReference>
<evidence type="ECO:0000256" key="9">
    <source>
        <dbReference type="ARBA" id="ARBA00023098"/>
    </source>
</evidence>
<dbReference type="HAMAP" id="MF_01201">
    <property type="entry name" value="Ala_racemase"/>
    <property type="match status" value="1"/>
</dbReference>
<dbReference type="PATRIC" id="fig|1423755.3.peg.1171"/>
<evidence type="ECO:0000256" key="1">
    <source>
        <dbReference type="ARBA" id="ARBA00000316"/>
    </source>
</evidence>
<keyword evidence="7 12" id="KW-0460">Magnesium</keyword>
<evidence type="ECO:0000313" key="18">
    <source>
        <dbReference type="Proteomes" id="UP000051054"/>
    </source>
</evidence>
<comment type="similarity">
    <text evidence="12">Belongs to the P-Pant transferase superfamily. AcpS family.</text>
</comment>
<evidence type="ECO:0000259" key="16">
    <source>
        <dbReference type="SMART" id="SM01005"/>
    </source>
</evidence>
<dbReference type="EC" id="5.1.1.1" evidence="13"/>
<sequence length="497" mass="55059">MRHGIDTTDIQRIKDAYNKRPSFATKVLTPNELEIFNNLKNQRKFEYLAGRFSAKESFSKAFGTGIGSAVSFQDVEILNDAHTGAPYLSKYPKKNQYQADITITHTDTVVTTLVVLESTKEDENMVVGYHRNTRAIIDLDAIKANIIAQKKRLKNNQEIFAVVKANAYGHGIVPVAQAAKKAGAKGFCVAIIDEGLALRNAGIKDPILILGVNPVQEVRVMAENDLAVAVDSLEFLQAAKEILVLNHLKLKVHLALDTGMGRIGFFNPKSLKAAAEFLTANQDYFDFEGMFTHFSTADSSDNSYFEKQVKKFDDLLKVVTPKPKYVHQANSATALWHEPFKGNLVRMGISMYGLNPAGTTLTSTMPLKPAFSLESEIVSVKQIEPGTSIGYGKTYTSQETEYIGTVPMGYADGWSRKMQGFKVLVNGQYCEIVGRVCMDQFMIRLPKKYAVGTKVTLIGEDNGKKITVDDVADYAQTINYEIVCGISSRVPRIYSER</sequence>
<dbReference type="PANTHER" id="PTHR30511">
    <property type="entry name" value="ALANINE RACEMASE"/>
    <property type="match status" value="1"/>
</dbReference>
<dbReference type="GO" id="GO:0009252">
    <property type="term" value="P:peptidoglycan biosynthetic process"/>
    <property type="evidence" value="ECO:0007669"/>
    <property type="project" value="TreeGrafter"/>
</dbReference>
<protein>
    <recommendedName>
        <fullName evidence="12 13">Multifunctional fusion protein</fullName>
    </recommendedName>
    <domain>
        <recommendedName>
            <fullName evidence="12">Holo-[acyl-carrier-protein] synthase</fullName>
            <shortName evidence="12">Holo-ACP synthase</shortName>
            <ecNumber evidence="12">2.7.8.7</ecNumber>
        </recommendedName>
        <alternativeName>
            <fullName evidence="12">4'-phosphopantetheinyl transferase AcpS</fullName>
        </alternativeName>
    </domain>
    <domain>
        <recommendedName>
            <fullName evidence="13">Alanine racemase</fullName>
            <ecNumber evidence="13">5.1.1.1</ecNumber>
        </recommendedName>
    </domain>
</protein>
<keyword evidence="4 12" id="KW-0808">Transferase</keyword>
<comment type="function">
    <text evidence="13">Catalyzes the interconversion of L-alanine and D-alanine. May also act on other amino acids.</text>
</comment>
<dbReference type="InterPro" id="IPR002582">
    <property type="entry name" value="ACPS"/>
</dbReference>
<comment type="cofactor">
    <cofactor evidence="12">
        <name>Mg(2+)</name>
        <dbReference type="ChEBI" id="CHEBI:18420"/>
    </cofactor>
</comment>
<dbReference type="CDD" id="cd00430">
    <property type="entry name" value="PLPDE_III_AR"/>
    <property type="match status" value="1"/>
</dbReference>
<dbReference type="UniPathway" id="UPA00042">
    <property type="reaction ID" value="UER00497"/>
</dbReference>
<keyword evidence="5 12" id="KW-0479">Metal-binding</keyword>
<dbReference type="AlphaFoldDB" id="A0A0R1WJ52"/>
<dbReference type="GO" id="GO:0006633">
    <property type="term" value="P:fatty acid biosynthetic process"/>
    <property type="evidence" value="ECO:0007669"/>
    <property type="project" value="UniProtKB-UniRule"/>
</dbReference>
<evidence type="ECO:0000256" key="14">
    <source>
        <dbReference type="PIRSR" id="PIRSR600821-50"/>
    </source>
</evidence>
<evidence type="ECO:0000256" key="11">
    <source>
        <dbReference type="ARBA" id="ARBA00023235"/>
    </source>
</evidence>
<evidence type="ECO:0000256" key="7">
    <source>
        <dbReference type="ARBA" id="ARBA00022842"/>
    </source>
</evidence>
<dbReference type="PROSITE" id="PS00395">
    <property type="entry name" value="ALANINE_RACEMASE"/>
    <property type="match status" value="1"/>
</dbReference>
<dbReference type="Pfam" id="PF00842">
    <property type="entry name" value="Ala_racemase_C"/>
    <property type="match status" value="1"/>
</dbReference>
<dbReference type="GO" id="GO:0008897">
    <property type="term" value="F:holo-[acyl-carrier-protein] synthase activity"/>
    <property type="evidence" value="ECO:0007669"/>
    <property type="project" value="UniProtKB-UniRule"/>
</dbReference>
<evidence type="ECO:0000256" key="5">
    <source>
        <dbReference type="ARBA" id="ARBA00022723"/>
    </source>
</evidence>
<evidence type="ECO:0000313" key="17">
    <source>
        <dbReference type="EMBL" id="KRM17902.1"/>
    </source>
</evidence>